<comment type="caution">
    <text evidence="2">The sequence shown here is derived from an EMBL/GenBank/DDBJ whole genome shotgun (WGS) entry which is preliminary data.</text>
</comment>
<protein>
    <submittedName>
        <fullName evidence="2">Uncharacterized protein</fullName>
    </submittedName>
</protein>
<keyword evidence="3" id="KW-1185">Reference proteome</keyword>
<feature type="region of interest" description="Disordered" evidence="1">
    <location>
        <begin position="1"/>
        <end position="26"/>
    </location>
</feature>
<accession>A0A4Y7RWJ7</accession>
<dbReference type="RefSeq" id="WP_134212159.1">
    <property type="nucleotide sequence ID" value="NZ_QFFZ01000002.1"/>
</dbReference>
<dbReference type="Proteomes" id="UP000297597">
    <property type="component" value="Unassembled WGS sequence"/>
</dbReference>
<dbReference type="EMBL" id="QFFZ01000002">
    <property type="protein sequence ID" value="TEB13365.1"/>
    <property type="molecule type" value="Genomic_DNA"/>
</dbReference>
<reference evidence="2 3" key="1">
    <citation type="journal article" date="2018" name="Environ. Microbiol.">
        <title>Novel energy conservation strategies and behaviour of Pelotomaculum schinkii driving syntrophic propionate catabolism.</title>
        <authorList>
            <person name="Hidalgo-Ahumada C.A.P."/>
            <person name="Nobu M.K."/>
            <person name="Narihiro T."/>
            <person name="Tamaki H."/>
            <person name="Liu W.T."/>
            <person name="Kamagata Y."/>
            <person name="Stams A.J.M."/>
            <person name="Imachi H."/>
            <person name="Sousa D.Z."/>
        </authorList>
    </citation>
    <scope>NUCLEOTIDE SEQUENCE [LARGE SCALE GENOMIC DNA]</scope>
    <source>
        <strain evidence="2 3">MGP</strain>
    </source>
</reference>
<dbReference type="AlphaFoldDB" id="A0A4Y7RWJ7"/>
<evidence type="ECO:0000313" key="3">
    <source>
        <dbReference type="Proteomes" id="UP000297597"/>
    </source>
</evidence>
<sequence length="109" mass="11791">MSSKKSIVDAAIEASETPAPEVQQAPATKPAPFIYCGPTLPKGLLLQYTTYRGGLPNHLEPHIEKCPAIGRLFVAPTQLDSTIQAIKKAGTPESVWYKQILDYIKGGVK</sequence>
<dbReference type="OrthoDB" id="2739959at2"/>
<evidence type="ECO:0000313" key="2">
    <source>
        <dbReference type="EMBL" id="TEB13365.1"/>
    </source>
</evidence>
<organism evidence="2 3">
    <name type="scientific">Pelotomaculum propionicicum</name>
    <dbReference type="NCBI Taxonomy" id="258475"/>
    <lineage>
        <taxon>Bacteria</taxon>
        <taxon>Bacillati</taxon>
        <taxon>Bacillota</taxon>
        <taxon>Clostridia</taxon>
        <taxon>Eubacteriales</taxon>
        <taxon>Desulfotomaculaceae</taxon>
        <taxon>Pelotomaculum</taxon>
    </lineage>
</organism>
<gene>
    <name evidence="2" type="ORF">Pmgp_00259</name>
</gene>
<evidence type="ECO:0000256" key="1">
    <source>
        <dbReference type="SAM" id="MobiDB-lite"/>
    </source>
</evidence>
<proteinExistence type="predicted"/>
<name>A0A4Y7RWJ7_9FIRM</name>